<reference evidence="2" key="1">
    <citation type="submission" date="2022-04" db="EMBL/GenBank/DDBJ databases">
        <title>Carnegiea gigantea Genome sequencing and assembly v2.</title>
        <authorList>
            <person name="Copetti D."/>
            <person name="Sanderson M.J."/>
            <person name="Burquez A."/>
            <person name="Wojciechowski M.F."/>
        </authorList>
    </citation>
    <scope>NUCLEOTIDE SEQUENCE</scope>
    <source>
        <strain evidence="2">SGP5-SGP5p</strain>
        <tissue evidence="2">Aerial part</tissue>
    </source>
</reference>
<dbReference type="Proteomes" id="UP001153076">
    <property type="component" value="Unassembled WGS sequence"/>
</dbReference>
<dbReference type="Pfam" id="PF00646">
    <property type="entry name" value="F-box"/>
    <property type="match status" value="1"/>
</dbReference>
<evidence type="ECO:0000259" key="1">
    <source>
        <dbReference type="SMART" id="SM00256"/>
    </source>
</evidence>
<gene>
    <name evidence="2" type="ORF">Cgig2_032215</name>
</gene>
<comment type="caution">
    <text evidence="2">The sequence shown here is derived from an EMBL/GenBank/DDBJ whole genome shotgun (WGS) entry which is preliminary data.</text>
</comment>
<sequence>MATGLLPDDLLLEILVRLPVQSLLRFRCVSGFWQIFITSPLFISARIHHNSMANSYRVLVRTFEPKADKKVQYKLCQDNESMDEIMTIDFPLVSRLNDFFRIVGCVNGLNANVRNLTIAPWCGLLSIFETVIWSRGLCLWVMKYYGKEESWVKQFVIECPAIVRSLGRNGNVILENIRGRLISYNRKTNQIEDSEIPVEGSVWGFHIKSYLKSLVLLDRMDAQLVL</sequence>
<evidence type="ECO:0000313" key="2">
    <source>
        <dbReference type="EMBL" id="KAJ8424348.1"/>
    </source>
</evidence>
<dbReference type="Gene3D" id="1.20.1280.50">
    <property type="match status" value="1"/>
</dbReference>
<protein>
    <recommendedName>
        <fullName evidence="1">F-box domain-containing protein</fullName>
    </recommendedName>
</protein>
<name>A0A9Q1GQN5_9CARY</name>
<dbReference type="InterPro" id="IPR036047">
    <property type="entry name" value="F-box-like_dom_sf"/>
</dbReference>
<dbReference type="OrthoDB" id="5314306at2759"/>
<proteinExistence type="predicted"/>
<dbReference type="PANTHER" id="PTHR31111:SF136">
    <property type="entry name" value="F-BOX ASSOCIATED DOMAIN-CONTAINING PROTEIN"/>
    <property type="match status" value="1"/>
</dbReference>
<dbReference type="CDD" id="cd22157">
    <property type="entry name" value="F-box_AtFBW1-like"/>
    <property type="match status" value="1"/>
</dbReference>
<accession>A0A9Q1GQN5</accession>
<dbReference type="PANTHER" id="PTHR31111">
    <property type="entry name" value="BNAA05G37150D PROTEIN-RELATED"/>
    <property type="match status" value="1"/>
</dbReference>
<dbReference type="SUPFAM" id="SSF81383">
    <property type="entry name" value="F-box domain"/>
    <property type="match status" value="1"/>
</dbReference>
<organism evidence="2 3">
    <name type="scientific">Carnegiea gigantea</name>
    <dbReference type="NCBI Taxonomy" id="171969"/>
    <lineage>
        <taxon>Eukaryota</taxon>
        <taxon>Viridiplantae</taxon>
        <taxon>Streptophyta</taxon>
        <taxon>Embryophyta</taxon>
        <taxon>Tracheophyta</taxon>
        <taxon>Spermatophyta</taxon>
        <taxon>Magnoliopsida</taxon>
        <taxon>eudicotyledons</taxon>
        <taxon>Gunneridae</taxon>
        <taxon>Pentapetalae</taxon>
        <taxon>Caryophyllales</taxon>
        <taxon>Cactineae</taxon>
        <taxon>Cactaceae</taxon>
        <taxon>Cactoideae</taxon>
        <taxon>Echinocereeae</taxon>
        <taxon>Carnegiea</taxon>
    </lineage>
</organism>
<dbReference type="AlphaFoldDB" id="A0A9Q1GQN5"/>
<keyword evidence="3" id="KW-1185">Reference proteome</keyword>
<dbReference type="EMBL" id="JAKOGI010001704">
    <property type="protein sequence ID" value="KAJ8424348.1"/>
    <property type="molecule type" value="Genomic_DNA"/>
</dbReference>
<dbReference type="InterPro" id="IPR001810">
    <property type="entry name" value="F-box_dom"/>
</dbReference>
<evidence type="ECO:0000313" key="3">
    <source>
        <dbReference type="Proteomes" id="UP001153076"/>
    </source>
</evidence>
<dbReference type="SMART" id="SM00256">
    <property type="entry name" value="FBOX"/>
    <property type="match status" value="1"/>
</dbReference>
<feature type="domain" description="F-box" evidence="1">
    <location>
        <begin position="6"/>
        <end position="46"/>
    </location>
</feature>